<dbReference type="AlphaFoldDB" id="A0A5C8EPQ7"/>
<protein>
    <submittedName>
        <fullName evidence="2">ImmA/IrrE family metallo-endopeptidase</fullName>
    </submittedName>
</protein>
<organism evidence="2 3">
    <name type="scientific">Brachyspira pilosicoli</name>
    <name type="common">Serpulina pilosicoli</name>
    <dbReference type="NCBI Taxonomy" id="52584"/>
    <lineage>
        <taxon>Bacteria</taxon>
        <taxon>Pseudomonadati</taxon>
        <taxon>Spirochaetota</taxon>
        <taxon>Spirochaetia</taxon>
        <taxon>Brachyspirales</taxon>
        <taxon>Brachyspiraceae</taxon>
        <taxon>Brachyspira</taxon>
    </lineage>
</organism>
<feature type="domain" description="IrrE N-terminal-like" evidence="1">
    <location>
        <begin position="111"/>
        <end position="162"/>
    </location>
</feature>
<dbReference type="Pfam" id="PF06114">
    <property type="entry name" value="Peptidase_M78"/>
    <property type="match status" value="1"/>
</dbReference>
<evidence type="ECO:0000313" key="2">
    <source>
        <dbReference type="EMBL" id="TXJ39845.1"/>
    </source>
</evidence>
<sequence>MSKLGLEEIADRCGYTEIAKHKKLLDDLENNIIDNLILKYIEKSLLSHWKSAIESIILQNRQSGFNEYLKEKENQGDIINNRDSRILYIALYKIFIKEKEISSYGFLSPDEEPYVDIIIINENMTIPEKRCVVAHELAHIIVERILKEKNVGIHWDTINEEELINTIMCYILYDKSNFYKDNKLKNFMVDGVSEFKELRESIIKKYGN</sequence>
<dbReference type="Proteomes" id="UP000323176">
    <property type="component" value="Unassembled WGS sequence"/>
</dbReference>
<evidence type="ECO:0000259" key="1">
    <source>
        <dbReference type="Pfam" id="PF06114"/>
    </source>
</evidence>
<dbReference type="EMBL" id="SAXY01000055">
    <property type="protein sequence ID" value="TXJ39845.1"/>
    <property type="molecule type" value="Genomic_DNA"/>
</dbReference>
<proteinExistence type="predicted"/>
<dbReference type="OrthoDB" id="307513at2"/>
<accession>A0A5C8EPQ7</accession>
<evidence type="ECO:0000313" key="3">
    <source>
        <dbReference type="Proteomes" id="UP000323176"/>
    </source>
</evidence>
<dbReference type="Gene3D" id="1.10.10.2910">
    <property type="match status" value="1"/>
</dbReference>
<dbReference type="InterPro" id="IPR010359">
    <property type="entry name" value="IrrE_HExxH"/>
</dbReference>
<comment type="caution">
    <text evidence="2">The sequence shown here is derived from an EMBL/GenBank/DDBJ whole genome shotgun (WGS) entry which is preliminary data.</text>
</comment>
<gene>
    <name evidence="2" type="ORF">EPJ72_09255</name>
</gene>
<name>A0A5C8EPQ7_BRAPL</name>
<reference evidence="2 3" key="1">
    <citation type="journal article" date="1992" name="Lakartidningen">
        <title>[Penicillin V and not amoxicillin is the first choice preparation in acute otitis].</title>
        <authorList>
            <person name="Kamme C."/>
            <person name="Lundgren K."/>
            <person name="Prellner K."/>
        </authorList>
    </citation>
    <scope>NUCLEOTIDE SEQUENCE [LARGE SCALE GENOMIC DNA]</scope>
    <source>
        <strain evidence="2 3">PC5538III-hc</strain>
    </source>
</reference>